<name>A0AA92TW49_9BACT</name>
<evidence type="ECO:0000313" key="1">
    <source>
        <dbReference type="EMBL" id="RGW41199.1"/>
    </source>
</evidence>
<comment type="caution">
    <text evidence="1">The sequence shown here is derived from an EMBL/GenBank/DDBJ whole genome shotgun (WGS) entry which is preliminary data.</text>
</comment>
<dbReference type="AlphaFoldDB" id="A0AA92TW49"/>
<dbReference type="Proteomes" id="UP000283785">
    <property type="component" value="Unassembled WGS sequence"/>
</dbReference>
<evidence type="ECO:0000313" key="2">
    <source>
        <dbReference type="Proteomes" id="UP000283785"/>
    </source>
</evidence>
<gene>
    <name evidence="1" type="ORF">DWV76_13170</name>
</gene>
<protein>
    <submittedName>
        <fullName evidence="1">Uncharacterized protein</fullName>
    </submittedName>
</protein>
<reference evidence="1 2" key="1">
    <citation type="submission" date="2018-08" db="EMBL/GenBank/DDBJ databases">
        <title>A genome reference for cultivated species of the human gut microbiota.</title>
        <authorList>
            <person name="Zou Y."/>
            <person name="Xue W."/>
            <person name="Luo G."/>
        </authorList>
    </citation>
    <scope>NUCLEOTIDE SEQUENCE [LARGE SCALE GENOMIC DNA]</scope>
    <source>
        <strain evidence="1 2">AF12-50</strain>
    </source>
</reference>
<dbReference type="RefSeq" id="WP_118066186.1">
    <property type="nucleotide sequence ID" value="NZ_QSAG01000032.1"/>
</dbReference>
<sequence length="273" mass="30936">MGDVFDEDIQIDVSALGEGGVIDKLKIKFKSSTAKEMFLVLFGALISHFIGIAPSLDESQKQLNRAEIIKKIKEGNYSDAEIKFVIQGDPEILTRKNRYFEELDKEKHVTKVACSSYGGIDDNNRNCRSATIEKKDFSRQIVKGYTNKTQSEYRGTSVLVISPVLMKGSKAKWKGLFNNQEITFKIVDKEFLEQVYAKEVGFTTGTSLKCDLVIKTTTIYDAIGRIAKSSLESEVSNITSWDDGVHVLHETKRYRRKKIEESQLSLFCDEDFK</sequence>
<accession>A0AA92TW49</accession>
<organism evidence="1 2">
    <name type="scientific">Segatella copri</name>
    <dbReference type="NCBI Taxonomy" id="165179"/>
    <lineage>
        <taxon>Bacteria</taxon>
        <taxon>Pseudomonadati</taxon>
        <taxon>Bacteroidota</taxon>
        <taxon>Bacteroidia</taxon>
        <taxon>Bacteroidales</taxon>
        <taxon>Prevotellaceae</taxon>
        <taxon>Segatella</taxon>
    </lineage>
</organism>
<proteinExistence type="predicted"/>
<dbReference type="EMBL" id="QSAG01000032">
    <property type="protein sequence ID" value="RGW41199.1"/>
    <property type="molecule type" value="Genomic_DNA"/>
</dbReference>